<protein>
    <submittedName>
        <fullName evidence="2">Glucose-1-phosphate cytidylyltransferase</fullName>
        <ecNumber evidence="2">2.7.7.33</ecNumber>
    </submittedName>
</protein>
<dbReference type="InterPro" id="IPR029044">
    <property type="entry name" value="Nucleotide-diphossugar_trans"/>
</dbReference>
<comment type="caution">
    <text evidence="2">The sequence shown here is derived from an EMBL/GenBank/DDBJ whole genome shotgun (WGS) entry which is preliminary data.</text>
</comment>
<dbReference type="EC" id="2.7.7.33" evidence="2"/>
<reference evidence="2 3" key="1">
    <citation type="submission" date="2019-12" db="EMBL/GenBank/DDBJ databases">
        <title>Sporaefaciens musculi gen. nov., sp. nov., a novel bacterium isolated from the caecum of an obese mouse.</title>
        <authorList>
            <person name="Rasmussen T.S."/>
            <person name="Streidl T."/>
            <person name="Hitch T.C.A."/>
            <person name="Wortmann E."/>
            <person name="Deptula P."/>
            <person name="Hansen M."/>
            <person name="Nielsen D.S."/>
            <person name="Clavel T."/>
            <person name="Vogensen F.K."/>
        </authorList>
    </citation>
    <scope>NUCLEOTIDE SEQUENCE [LARGE SCALE GENOMIC DNA]</scope>
    <source>
        <strain evidence="2 3">WCA-9-b2</strain>
    </source>
</reference>
<dbReference type="CDD" id="cd02524">
    <property type="entry name" value="G1P_cytidylyltransferase"/>
    <property type="match status" value="1"/>
</dbReference>
<dbReference type="Pfam" id="PF00483">
    <property type="entry name" value="NTP_transferase"/>
    <property type="match status" value="1"/>
</dbReference>
<dbReference type="Gene3D" id="3.90.550.10">
    <property type="entry name" value="Spore Coat Polysaccharide Biosynthesis Protein SpsA, Chain A"/>
    <property type="match status" value="1"/>
</dbReference>
<gene>
    <name evidence="2" type="primary">rfbF</name>
    <name evidence="2" type="ORF">GN277_04665</name>
</gene>
<accession>A0A7X3ME41</accession>
<evidence type="ECO:0000313" key="2">
    <source>
        <dbReference type="EMBL" id="MXP74693.1"/>
    </source>
</evidence>
<dbReference type="EMBL" id="WUQX01000001">
    <property type="protein sequence ID" value="MXP74693.1"/>
    <property type="molecule type" value="Genomic_DNA"/>
</dbReference>
<dbReference type="InterPro" id="IPR005835">
    <property type="entry name" value="NTP_transferase_dom"/>
</dbReference>
<dbReference type="InterPro" id="IPR013446">
    <property type="entry name" value="G1P_cyt_trans-like"/>
</dbReference>
<evidence type="ECO:0000259" key="1">
    <source>
        <dbReference type="Pfam" id="PF00483"/>
    </source>
</evidence>
<dbReference type="NCBIfam" id="TIGR02623">
    <property type="entry name" value="G1P_cyt_trans"/>
    <property type="match status" value="1"/>
</dbReference>
<organism evidence="2 3">
    <name type="scientific">Sporofaciens musculi</name>
    <dbReference type="NCBI Taxonomy" id="2681861"/>
    <lineage>
        <taxon>Bacteria</taxon>
        <taxon>Bacillati</taxon>
        <taxon>Bacillota</taxon>
        <taxon>Clostridia</taxon>
        <taxon>Lachnospirales</taxon>
        <taxon>Lachnospiraceae</taxon>
        <taxon>Sporofaciens</taxon>
    </lineage>
</organism>
<feature type="domain" description="Nucleotidyl transferase" evidence="1">
    <location>
        <begin position="2"/>
        <end position="237"/>
    </location>
</feature>
<dbReference type="GO" id="GO:0009243">
    <property type="term" value="P:O antigen biosynthetic process"/>
    <property type="evidence" value="ECO:0007669"/>
    <property type="project" value="InterPro"/>
</dbReference>
<dbReference type="SUPFAM" id="SSF53448">
    <property type="entry name" value="Nucleotide-diphospho-sugar transferases"/>
    <property type="match status" value="1"/>
</dbReference>
<keyword evidence="2" id="KW-0808">Transferase</keyword>
<dbReference type="PANTHER" id="PTHR47183">
    <property type="entry name" value="GLUCOSE-1-PHOSPHATE CYTIDYLYLTRANSFERASE-RELATED"/>
    <property type="match status" value="1"/>
</dbReference>
<proteinExistence type="predicted"/>
<keyword evidence="2" id="KW-0548">Nucleotidyltransferase</keyword>
<keyword evidence="3" id="KW-1185">Reference proteome</keyword>
<dbReference type="RefSeq" id="WP_159750042.1">
    <property type="nucleotide sequence ID" value="NZ_WUQX01000001.1"/>
</dbReference>
<dbReference type="PANTHER" id="PTHR47183:SF1">
    <property type="entry name" value="GLUCOSE-1-PHOSPHATE CYTIDYLYLTRANSFERASE"/>
    <property type="match status" value="1"/>
</dbReference>
<evidence type="ECO:0000313" key="3">
    <source>
        <dbReference type="Proteomes" id="UP000460412"/>
    </source>
</evidence>
<name>A0A7X3ME41_9FIRM</name>
<sequence length="262" mass="29968">MKVVILAGGRGTRISEESSLRPKPLVTIGGHPILWHIMKIYCSYGFHDFIVCCGYKGEYIKRYFVRYGLQQAAVKFSLSQLNENGQTKDITDKESTENWKVICANTGLETLTAGRILKIKKYIGEDEEFMITYGDGVADINIAKLISFHRERGKILTISTTRPEGRFGAISIDKKGNVESFKEKARRSQSYVNIGFMVANKKLFDYLGDGNEMLEREPFERLVADGQMAAYKHPGFWSPMDNIHDREYLEKLWSDGALWKIW</sequence>
<dbReference type="GO" id="GO:0047343">
    <property type="term" value="F:glucose-1-phosphate cytidylyltransferase activity"/>
    <property type="evidence" value="ECO:0007669"/>
    <property type="project" value="UniProtKB-EC"/>
</dbReference>
<dbReference type="InterPro" id="IPR046981">
    <property type="entry name" value="G1P_cyt_trans"/>
</dbReference>
<dbReference type="AlphaFoldDB" id="A0A7X3ME41"/>
<dbReference type="Proteomes" id="UP000460412">
    <property type="component" value="Unassembled WGS sequence"/>
</dbReference>